<proteinExistence type="predicted"/>
<feature type="signal peptide" evidence="1">
    <location>
        <begin position="1"/>
        <end position="19"/>
    </location>
</feature>
<organism evidence="2 3">
    <name type="scientific">Pseudahrensia aquimaris</name>
    <dbReference type="NCBI Taxonomy" id="744461"/>
    <lineage>
        <taxon>Bacteria</taxon>
        <taxon>Pseudomonadati</taxon>
        <taxon>Pseudomonadota</taxon>
        <taxon>Alphaproteobacteria</taxon>
        <taxon>Hyphomicrobiales</taxon>
        <taxon>Ahrensiaceae</taxon>
        <taxon>Pseudahrensia</taxon>
    </lineage>
</organism>
<feature type="chain" id="PRO_5047383315" evidence="1">
    <location>
        <begin position="20"/>
        <end position="256"/>
    </location>
</feature>
<evidence type="ECO:0000313" key="2">
    <source>
        <dbReference type="EMBL" id="MFD0918079.1"/>
    </source>
</evidence>
<reference evidence="3" key="1">
    <citation type="journal article" date="2019" name="Int. J. Syst. Evol. Microbiol.">
        <title>The Global Catalogue of Microorganisms (GCM) 10K type strain sequencing project: providing services to taxonomists for standard genome sequencing and annotation.</title>
        <authorList>
            <consortium name="The Broad Institute Genomics Platform"/>
            <consortium name="The Broad Institute Genome Sequencing Center for Infectious Disease"/>
            <person name="Wu L."/>
            <person name="Ma J."/>
        </authorList>
    </citation>
    <scope>NUCLEOTIDE SEQUENCE [LARGE SCALE GENOMIC DNA]</scope>
    <source>
        <strain evidence="3">CCUG 60023</strain>
    </source>
</reference>
<name>A0ABW3FJD6_9HYPH</name>
<comment type="caution">
    <text evidence="2">The sequence shown here is derived from an EMBL/GenBank/DDBJ whole genome shotgun (WGS) entry which is preliminary data.</text>
</comment>
<dbReference type="Proteomes" id="UP001597101">
    <property type="component" value="Unassembled WGS sequence"/>
</dbReference>
<gene>
    <name evidence="2" type="ORF">ACFQ14_16875</name>
</gene>
<accession>A0ABW3FJD6</accession>
<dbReference type="EMBL" id="JBHTJV010000026">
    <property type="protein sequence ID" value="MFD0918079.1"/>
    <property type="molecule type" value="Genomic_DNA"/>
</dbReference>
<evidence type="ECO:0000313" key="3">
    <source>
        <dbReference type="Proteomes" id="UP001597101"/>
    </source>
</evidence>
<dbReference type="Pfam" id="PF10016">
    <property type="entry name" value="DUF2259"/>
    <property type="match status" value="1"/>
</dbReference>
<keyword evidence="1" id="KW-0732">Signal</keyword>
<keyword evidence="3" id="KW-1185">Reference proteome</keyword>
<protein>
    <submittedName>
        <fullName evidence="2">DUF2259 domain-containing protein</fullName>
    </submittedName>
</protein>
<evidence type="ECO:0000256" key="1">
    <source>
        <dbReference type="SAM" id="SignalP"/>
    </source>
</evidence>
<dbReference type="RefSeq" id="WP_377213924.1">
    <property type="nucleotide sequence ID" value="NZ_JBHTJV010000026.1"/>
</dbReference>
<sequence>MMKTLLFIAFVCFSTLAHAAQTSHLHFATFANNGETFLFIEAGTQDGSGTHYANAFAITVATDSYLDGFPIRLREDEEQALAREGGTPEESSERSHRDLNTLIDSLRANPNVAAILSNSSPTTERFSQAAWDAAPAAKQARFTKTDIFPISRDIWQLELANINFPADPEQCFGLLEQMTGFKLDLVNEETSARTTLNEDARVPTRRGCPQDYWIAHVFTHSFFRSTQRMAVILRFSKTGFEGPDRALMAVTTVMPE</sequence>
<dbReference type="InterPro" id="IPR018725">
    <property type="entry name" value="DUF2259_secreted"/>
</dbReference>